<dbReference type="SUPFAM" id="SSF53850">
    <property type="entry name" value="Periplasmic binding protein-like II"/>
    <property type="match status" value="1"/>
</dbReference>
<accession>A0A212A804</accession>
<protein>
    <submittedName>
        <fullName evidence="6">Molybdate ABC transporter substrate-binding protein</fullName>
    </submittedName>
</protein>
<gene>
    <name evidence="6" type="primary">modA</name>
    <name evidence="6" type="ORF">CDV49_16330</name>
</gene>
<keyword evidence="2 4" id="KW-0479">Metal-binding</keyword>
<proteinExistence type="inferred from homology"/>
<feature type="signal peptide" evidence="5">
    <location>
        <begin position="1"/>
        <end position="39"/>
    </location>
</feature>
<dbReference type="EMBL" id="NIPW01000034">
    <property type="protein sequence ID" value="OWJ75848.1"/>
    <property type="molecule type" value="Genomic_DNA"/>
</dbReference>
<dbReference type="Pfam" id="PF13531">
    <property type="entry name" value="SBP_bac_11"/>
    <property type="match status" value="1"/>
</dbReference>
<organism evidence="6 7">
    <name type="scientific">Haematobacter genomosp. 1</name>
    <dbReference type="NCBI Taxonomy" id="366618"/>
    <lineage>
        <taxon>Bacteria</taxon>
        <taxon>Pseudomonadati</taxon>
        <taxon>Pseudomonadota</taxon>
        <taxon>Alphaproteobacteria</taxon>
        <taxon>Rhodobacterales</taxon>
        <taxon>Paracoccaceae</taxon>
        <taxon>Haematobacter</taxon>
    </lineage>
</organism>
<dbReference type="PANTHER" id="PTHR30632:SF17">
    <property type="entry name" value="MOLYBDATE-BINDING PROTEIN MODA"/>
    <property type="match status" value="1"/>
</dbReference>
<dbReference type="GO" id="GO:0046872">
    <property type="term" value="F:metal ion binding"/>
    <property type="evidence" value="ECO:0007669"/>
    <property type="project" value="UniProtKB-KW"/>
</dbReference>
<evidence type="ECO:0000256" key="4">
    <source>
        <dbReference type="PIRSR" id="PIRSR004846-1"/>
    </source>
</evidence>
<dbReference type="Gene3D" id="3.40.190.10">
    <property type="entry name" value="Periplasmic binding protein-like II"/>
    <property type="match status" value="2"/>
</dbReference>
<dbReference type="InterPro" id="IPR050682">
    <property type="entry name" value="ModA/WtpA"/>
</dbReference>
<dbReference type="PIRSF" id="PIRSF004846">
    <property type="entry name" value="ModA"/>
    <property type="match status" value="1"/>
</dbReference>
<dbReference type="GO" id="GO:0030973">
    <property type="term" value="F:molybdate ion binding"/>
    <property type="evidence" value="ECO:0007669"/>
    <property type="project" value="TreeGrafter"/>
</dbReference>
<evidence type="ECO:0000256" key="5">
    <source>
        <dbReference type="SAM" id="SignalP"/>
    </source>
</evidence>
<dbReference type="NCBIfam" id="TIGR01256">
    <property type="entry name" value="modA"/>
    <property type="match status" value="1"/>
</dbReference>
<evidence type="ECO:0000256" key="3">
    <source>
        <dbReference type="ARBA" id="ARBA00022729"/>
    </source>
</evidence>
<evidence type="ECO:0000313" key="7">
    <source>
        <dbReference type="Proteomes" id="UP000196878"/>
    </source>
</evidence>
<keyword evidence="3 5" id="KW-0732">Signal</keyword>
<dbReference type="GO" id="GO:0015689">
    <property type="term" value="P:molybdate ion transport"/>
    <property type="evidence" value="ECO:0007669"/>
    <property type="project" value="InterPro"/>
</dbReference>
<evidence type="ECO:0000256" key="2">
    <source>
        <dbReference type="ARBA" id="ARBA00022723"/>
    </source>
</evidence>
<dbReference type="AlphaFoldDB" id="A0A212A804"/>
<keyword evidence="4" id="KW-0500">Molybdenum</keyword>
<dbReference type="PANTHER" id="PTHR30632">
    <property type="entry name" value="MOLYBDATE-BINDING PERIPLASMIC PROTEIN"/>
    <property type="match status" value="1"/>
</dbReference>
<reference evidence="6 7" key="1">
    <citation type="submission" date="2016-12" db="EMBL/GenBank/DDBJ databases">
        <title>Comparison of Traditional DNA-DNA Hybridization with In Silico Genomic Analysis.</title>
        <authorList>
            <person name="Nicholson A.C."/>
            <person name="Humrighouse B.W."/>
            <person name="Graziano J."/>
            <person name="Lasker B."/>
            <person name="Whitney A.M."/>
            <person name="Mcquiston J.R."/>
        </authorList>
    </citation>
    <scope>NUCLEOTIDE SEQUENCE [LARGE SCALE GENOMIC DNA]</scope>
    <source>
        <strain evidence="6 7">H2240</strain>
    </source>
</reference>
<name>A0A212A804_9RHOB</name>
<evidence type="ECO:0000256" key="1">
    <source>
        <dbReference type="ARBA" id="ARBA00009175"/>
    </source>
</evidence>
<sequence length="270" mass="28573">MRLFRRAPRSDPRRNPMFDLTRRLLLAAGLSLASLPVHAAEPVVVFAPTSLKASLDLAAAEWARTSGERALITYGASSELARQVAEGADVDVFLSSDAESMDLLDAGGFIAEGKRFDLLGNTLVLIGGPGHTDPVPLESPDAARLLAEGKVALAAEGLPLGDYGRESLRHLGVWEMVEPHLLTAETEPGVVAAVAEGQAAYGVAYGTDAVAQKAVTIVATFPPESHAPIFYPIAVMKEPPHPSEADGFVSFLSSEPIRALFEAHGFVSMH</sequence>
<feature type="binding site" evidence="4">
    <location>
        <position position="50"/>
    </location>
    <ligand>
        <name>molybdate</name>
        <dbReference type="ChEBI" id="CHEBI:36264"/>
    </ligand>
</feature>
<comment type="caution">
    <text evidence="6">The sequence shown here is derived from an EMBL/GenBank/DDBJ whole genome shotgun (WGS) entry which is preliminary data.</text>
</comment>
<feature type="chain" id="PRO_5013392731" evidence="5">
    <location>
        <begin position="40"/>
        <end position="270"/>
    </location>
</feature>
<feature type="binding site" evidence="4">
    <location>
        <position position="205"/>
    </location>
    <ligand>
        <name>molybdate</name>
        <dbReference type="ChEBI" id="CHEBI:36264"/>
    </ligand>
</feature>
<feature type="binding site" evidence="4">
    <location>
        <position position="77"/>
    </location>
    <ligand>
        <name>molybdate</name>
        <dbReference type="ChEBI" id="CHEBI:36264"/>
    </ligand>
</feature>
<dbReference type="Proteomes" id="UP000196878">
    <property type="component" value="Unassembled WGS sequence"/>
</dbReference>
<dbReference type="InterPro" id="IPR005950">
    <property type="entry name" value="ModA"/>
</dbReference>
<dbReference type="GO" id="GO:0030288">
    <property type="term" value="C:outer membrane-bounded periplasmic space"/>
    <property type="evidence" value="ECO:0007669"/>
    <property type="project" value="TreeGrafter"/>
</dbReference>
<evidence type="ECO:0000313" key="6">
    <source>
        <dbReference type="EMBL" id="OWJ75848.1"/>
    </source>
</evidence>
<keyword evidence="7" id="KW-1185">Reference proteome</keyword>
<dbReference type="OrthoDB" id="9785015at2"/>
<comment type="similarity">
    <text evidence="1">Belongs to the bacterial solute-binding protein ModA family.</text>
</comment>